<evidence type="ECO:0000256" key="4">
    <source>
        <dbReference type="SAM" id="Phobius"/>
    </source>
</evidence>
<dbReference type="PRINTS" id="PR01415">
    <property type="entry name" value="ANKYRIN"/>
</dbReference>
<evidence type="ECO:0000313" key="6">
    <source>
        <dbReference type="RefSeq" id="XP_022308235.1"/>
    </source>
</evidence>
<sequence>MEDVEDVNKVNYLGQTALHKAASGGETEHVQGLIDAGAELETLDRKCQTPLFSAVFNRRKEVAQLLLENGADPEGSYKNLNTPLDIAIMHKDVEMLKLLLMYNANTSINFSNGCVCAVHFLLTTTVDGRVCFDLIKLLLLHGCDIDYNPATGRRMDMSPLFACIFYLKPMAILVLLYEFGCRRWDFNLRDNRLYDTIEGGGSIKAFVTEKTDYRLCLPSPSGHMTHHQGQRTEEEGQREQSSCAYFCLLSFWRMIKASSLLSVIYVYMIA</sequence>
<dbReference type="Pfam" id="PF00023">
    <property type="entry name" value="Ank"/>
    <property type="match status" value="1"/>
</dbReference>
<dbReference type="PROSITE" id="PS50297">
    <property type="entry name" value="ANK_REP_REGION"/>
    <property type="match status" value="1"/>
</dbReference>
<dbReference type="OrthoDB" id="5406014at2759"/>
<dbReference type="SUPFAM" id="SSF48403">
    <property type="entry name" value="Ankyrin repeat"/>
    <property type="match status" value="1"/>
</dbReference>
<keyword evidence="4" id="KW-1133">Transmembrane helix</keyword>
<dbReference type="Gene3D" id="1.25.40.20">
    <property type="entry name" value="Ankyrin repeat-containing domain"/>
    <property type="match status" value="1"/>
</dbReference>
<protein>
    <submittedName>
        <fullName evidence="6">Ankyrin repeat domain-containing protein 1-like isoform X1</fullName>
    </submittedName>
</protein>
<keyword evidence="2 3" id="KW-0040">ANK repeat</keyword>
<evidence type="ECO:0000313" key="5">
    <source>
        <dbReference type="Proteomes" id="UP000694844"/>
    </source>
</evidence>
<reference evidence="6" key="2">
    <citation type="submission" date="2025-08" db="UniProtKB">
        <authorList>
            <consortium name="RefSeq"/>
        </authorList>
    </citation>
    <scope>IDENTIFICATION</scope>
    <source>
        <tissue evidence="6">Whole sample</tissue>
    </source>
</reference>
<feature type="repeat" description="ANK" evidence="3">
    <location>
        <begin position="46"/>
        <end position="78"/>
    </location>
</feature>
<gene>
    <name evidence="6" type="primary">LOC111114240</name>
</gene>
<dbReference type="InterPro" id="IPR036770">
    <property type="entry name" value="Ankyrin_rpt-contain_sf"/>
</dbReference>
<dbReference type="RefSeq" id="XP_022308235.1">
    <property type="nucleotide sequence ID" value="XM_022452527.1"/>
</dbReference>
<keyword evidence="1" id="KW-0677">Repeat</keyword>
<dbReference type="Pfam" id="PF12796">
    <property type="entry name" value="Ank_2"/>
    <property type="match status" value="1"/>
</dbReference>
<feature type="repeat" description="ANK" evidence="3">
    <location>
        <begin position="79"/>
        <end position="111"/>
    </location>
</feature>
<keyword evidence="5" id="KW-1185">Reference proteome</keyword>
<evidence type="ECO:0000256" key="3">
    <source>
        <dbReference type="PROSITE-ProRule" id="PRU00023"/>
    </source>
</evidence>
<proteinExistence type="predicted"/>
<accession>A0A8B8BY50</accession>
<feature type="repeat" description="ANK" evidence="3">
    <location>
        <begin position="13"/>
        <end position="45"/>
    </location>
</feature>
<organism evidence="5 6">
    <name type="scientific">Crassostrea virginica</name>
    <name type="common">Eastern oyster</name>
    <dbReference type="NCBI Taxonomy" id="6565"/>
    <lineage>
        <taxon>Eukaryota</taxon>
        <taxon>Metazoa</taxon>
        <taxon>Spiralia</taxon>
        <taxon>Lophotrochozoa</taxon>
        <taxon>Mollusca</taxon>
        <taxon>Bivalvia</taxon>
        <taxon>Autobranchia</taxon>
        <taxon>Pteriomorphia</taxon>
        <taxon>Ostreida</taxon>
        <taxon>Ostreoidea</taxon>
        <taxon>Ostreidae</taxon>
        <taxon>Crassostrea</taxon>
    </lineage>
</organism>
<name>A0A8B8BY50_CRAVI</name>
<evidence type="ECO:0000256" key="2">
    <source>
        <dbReference type="ARBA" id="ARBA00023043"/>
    </source>
</evidence>
<dbReference type="GeneID" id="111114240"/>
<dbReference type="PROSITE" id="PS50088">
    <property type="entry name" value="ANK_REPEAT"/>
    <property type="match status" value="3"/>
</dbReference>
<feature type="transmembrane region" description="Helical" evidence="4">
    <location>
        <begin position="159"/>
        <end position="179"/>
    </location>
</feature>
<dbReference type="KEGG" id="cvn:111114240"/>
<dbReference type="InterPro" id="IPR002110">
    <property type="entry name" value="Ankyrin_rpt"/>
</dbReference>
<keyword evidence="4" id="KW-0812">Transmembrane</keyword>
<dbReference type="PANTHER" id="PTHR24173">
    <property type="entry name" value="ANKYRIN REPEAT CONTAINING"/>
    <property type="match status" value="1"/>
</dbReference>
<dbReference type="Proteomes" id="UP000694844">
    <property type="component" value="Chromosome 1"/>
</dbReference>
<reference evidence="5" key="1">
    <citation type="submission" date="2024-06" db="UniProtKB">
        <authorList>
            <consortium name="RefSeq"/>
        </authorList>
    </citation>
    <scope>NUCLEOTIDE SEQUENCE [LARGE SCALE GENOMIC DNA]</scope>
</reference>
<dbReference type="SMART" id="SM00248">
    <property type="entry name" value="ANK"/>
    <property type="match status" value="4"/>
</dbReference>
<dbReference type="AlphaFoldDB" id="A0A8B8BY50"/>
<evidence type="ECO:0000256" key="1">
    <source>
        <dbReference type="ARBA" id="ARBA00022737"/>
    </source>
</evidence>
<keyword evidence="4" id="KW-0472">Membrane</keyword>
<dbReference type="PANTHER" id="PTHR24173:SF74">
    <property type="entry name" value="ANKYRIN REPEAT DOMAIN-CONTAINING PROTEIN 16"/>
    <property type="match status" value="1"/>
</dbReference>